<keyword evidence="7 8" id="KW-0998">Cell outer membrane</keyword>
<evidence type="ECO:0000259" key="10">
    <source>
        <dbReference type="Pfam" id="PF07715"/>
    </source>
</evidence>
<feature type="signal peptide" evidence="9">
    <location>
        <begin position="1"/>
        <end position="19"/>
    </location>
</feature>
<dbReference type="InterPro" id="IPR012910">
    <property type="entry name" value="Plug_dom"/>
</dbReference>
<proteinExistence type="inferred from homology"/>
<dbReference type="Pfam" id="PF07715">
    <property type="entry name" value="Plug"/>
    <property type="match status" value="1"/>
</dbReference>
<dbReference type="Pfam" id="PF13715">
    <property type="entry name" value="CarbopepD_reg_2"/>
    <property type="match status" value="1"/>
</dbReference>
<dbReference type="AlphaFoldDB" id="A0A1H7SRJ7"/>
<dbReference type="InterPro" id="IPR008969">
    <property type="entry name" value="CarboxyPept-like_regulatory"/>
</dbReference>
<gene>
    <name evidence="11" type="ORF">SAMN05661044_03320</name>
</gene>
<dbReference type="InterPro" id="IPR023997">
    <property type="entry name" value="TonB-dep_OMP_SusC/RagA_CS"/>
</dbReference>
<dbReference type="SUPFAM" id="SSF56935">
    <property type="entry name" value="Porins"/>
    <property type="match status" value="1"/>
</dbReference>
<comment type="subcellular location">
    <subcellularLocation>
        <location evidence="1 8">Cell outer membrane</location>
        <topology evidence="1 8">Multi-pass membrane protein</topology>
    </subcellularLocation>
</comment>
<dbReference type="InterPro" id="IPR023996">
    <property type="entry name" value="TonB-dep_OMP_SusC/RagA"/>
</dbReference>
<evidence type="ECO:0000313" key="11">
    <source>
        <dbReference type="EMBL" id="SEL74524.1"/>
    </source>
</evidence>
<protein>
    <submittedName>
        <fullName evidence="11">TonB-linked outer membrane protein, SusC/RagA family</fullName>
    </submittedName>
</protein>
<keyword evidence="3 8" id="KW-1134">Transmembrane beta strand</keyword>
<dbReference type="PANTHER" id="PTHR30069">
    <property type="entry name" value="TONB-DEPENDENT OUTER MEMBRANE RECEPTOR"/>
    <property type="match status" value="1"/>
</dbReference>
<name>A0A1H7SRJ7_OLID1</name>
<organism evidence="11 12">
    <name type="scientific">Olivibacter domesticus</name>
    <name type="common">Pseudosphingobacterium domesticum</name>
    <dbReference type="NCBI Taxonomy" id="407022"/>
    <lineage>
        <taxon>Bacteria</taxon>
        <taxon>Pseudomonadati</taxon>
        <taxon>Bacteroidota</taxon>
        <taxon>Sphingobacteriia</taxon>
        <taxon>Sphingobacteriales</taxon>
        <taxon>Sphingobacteriaceae</taxon>
        <taxon>Olivibacter</taxon>
    </lineage>
</organism>
<accession>A0A1H7SRJ7</accession>
<evidence type="ECO:0000256" key="7">
    <source>
        <dbReference type="ARBA" id="ARBA00023237"/>
    </source>
</evidence>
<dbReference type="SUPFAM" id="SSF49464">
    <property type="entry name" value="Carboxypeptidase regulatory domain-like"/>
    <property type="match status" value="1"/>
</dbReference>
<keyword evidence="5 9" id="KW-0732">Signal</keyword>
<reference evidence="12" key="1">
    <citation type="submission" date="2016-10" db="EMBL/GenBank/DDBJ databases">
        <authorList>
            <person name="Varghese N."/>
            <person name="Submissions S."/>
        </authorList>
    </citation>
    <scope>NUCLEOTIDE SEQUENCE [LARGE SCALE GENOMIC DNA]</scope>
    <source>
        <strain evidence="12">DSM 18733</strain>
    </source>
</reference>
<evidence type="ECO:0000256" key="4">
    <source>
        <dbReference type="ARBA" id="ARBA00022692"/>
    </source>
</evidence>
<dbReference type="OrthoDB" id="9768177at2"/>
<keyword evidence="12" id="KW-1185">Reference proteome</keyword>
<keyword evidence="4 8" id="KW-0812">Transmembrane</keyword>
<dbReference type="Gene3D" id="2.40.170.20">
    <property type="entry name" value="TonB-dependent receptor, beta-barrel domain"/>
    <property type="match status" value="1"/>
</dbReference>
<dbReference type="PROSITE" id="PS52016">
    <property type="entry name" value="TONB_DEPENDENT_REC_3"/>
    <property type="match status" value="1"/>
</dbReference>
<dbReference type="Gene3D" id="2.170.130.10">
    <property type="entry name" value="TonB-dependent receptor, plug domain"/>
    <property type="match status" value="1"/>
</dbReference>
<dbReference type="RefSeq" id="WP_093326453.1">
    <property type="nucleotide sequence ID" value="NZ_FOAF01000003.1"/>
</dbReference>
<evidence type="ECO:0000256" key="5">
    <source>
        <dbReference type="ARBA" id="ARBA00022729"/>
    </source>
</evidence>
<dbReference type="Proteomes" id="UP000199421">
    <property type="component" value="Unassembled WGS sequence"/>
</dbReference>
<evidence type="ECO:0000256" key="8">
    <source>
        <dbReference type="PROSITE-ProRule" id="PRU01360"/>
    </source>
</evidence>
<comment type="similarity">
    <text evidence="8">Belongs to the TonB-dependent receptor family.</text>
</comment>
<dbReference type="InterPro" id="IPR036942">
    <property type="entry name" value="Beta-barrel_TonB_sf"/>
</dbReference>
<dbReference type="InterPro" id="IPR037066">
    <property type="entry name" value="Plug_dom_sf"/>
</dbReference>
<dbReference type="GO" id="GO:0009279">
    <property type="term" value="C:cell outer membrane"/>
    <property type="evidence" value="ECO:0007669"/>
    <property type="project" value="UniProtKB-SubCell"/>
</dbReference>
<keyword evidence="2 8" id="KW-0813">Transport</keyword>
<evidence type="ECO:0000256" key="6">
    <source>
        <dbReference type="ARBA" id="ARBA00023136"/>
    </source>
</evidence>
<dbReference type="STRING" id="407022.SAMN05661044_03320"/>
<sequence length="1089" mass="120108">MKQKLLSFFLVCVALLASAYGQERTIRGKITDKGSGEPLPGVSVMVTGTASGTTTNDEGLYSISVPANAASLVYSYIGYVKETVTIGNQDQVDVELSEDAQALSEVVVTALGIQRKRNELGYAAQEVKSEDITRTRDNNFTNSLSGKVAGLDIKQSGTMGGSTNVVMRGYKSLTGNNQALFVIDGVPVSNVNTNTDLQEDADAQNQGRGGYDYGNAAADINPDDIESINVLKGAAASALYGSRASNGVIMITTKKGKKNTTNITVNSGVTLGKIDKSTFAKYQKEYGAGYVNQYSEEGYASPDGNFWYESVFGNADPALIAPFTEDASYGAAFDPNLLVYQWDAFDETSPNYGKATPWVGAQNDPSSFYKTGVNSMQSISIDGGGDVTTYKVGYTRNDETGVLPNSKITKNLFNLSGSHQINDKLTVSATANFSKIDGLGRFGTGYDGRNPNQGFRQWWQTNVDIKELERAYEREGRNITWNWGDTGATGPIYSNNPYWERYKNYQNDTRNRYFGSAVVNWKPLEWMDVIGRVTFDGSNEFQEERLAIGGTDIPQYQRYDRTYSEANYDLLLNFNKEITTDLTFKGLLGSNLRRNYLSSIRARTNGGLSYEGIYSLSNSIFPIEPPRERLERIGVDGIFANANFGYKETYFIEGSIRRDQSTTLPTDNNVYWYPSVAGSFLFSNLMKDSNWLSYGKLRINYAEVGNDASALSLYNTYTINTPFNGIPMASISEELRNANLKPERTKSFEVGLEMNFLDSRLGFDASYYRSTSFDQIMAVTVSSATGYDRRWVNAGSLRNQGFELSAFVVPVRTDNFSWTMNVNFALNRNKMIELYEGNENLQLGTFQGGITLNATLDQPYGTLRGVDYVYLDGHYGDPDYRVVGEDGLYATSGPDQVLGNINPDWLGGIQNNFKYKDFSLSFLIDIKKGGSLFSLDQYYGMATGIYPETAGLNDLGNPKRTPISQGGGVILPGVNADGSSNTTRVEAYDNSVTPYGYSNNPQAGFIYDAGYIKLRELAITYSLPNRLLANTRFFKGIDFSLVGRNLWLIHSNVPYADPEGGLSSGNLQGIQSGVYPAVRNYGFNVRMRF</sequence>
<evidence type="ECO:0000256" key="9">
    <source>
        <dbReference type="SAM" id="SignalP"/>
    </source>
</evidence>
<keyword evidence="6 8" id="KW-0472">Membrane</keyword>
<dbReference type="EMBL" id="FOAF01000003">
    <property type="protein sequence ID" value="SEL74524.1"/>
    <property type="molecule type" value="Genomic_DNA"/>
</dbReference>
<evidence type="ECO:0000256" key="1">
    <source>
        <dbReference type="ARBA" id="ARBA00004571"/>
    </source>
</evidence>
<feature type="chain" id="PRO_5011599476" evidence="9">
    <location>
        <begin position="20"/>
        <end position="1089"/>
    </location>
</feature>
<dbReference type="NCBIfam" id="TIGR04056">
    <property type="entry name" value="OMP_RagA_SusC"/>
    <property type="match status" value="1"/>
</dbReference>
<feature type="domain" description="TonB-dependent receptor plug" evidence="10">
    <location>
        <begin position="119"/>
        <end position="248"/>
    </location>
</feature>
<dbReference type="PANTHER" id="PTHR30069:SF29">
    <property type="entry name" value="HEMOGLOBIN AND HEMOGLOBIN-HAPTOGLOBIN-BINDING PROTEIN 1-RELATED"/>
    <property type="match status" value="1"/>
</dbReference>
<dbReference type="GO" id="GO:0015344">
    <property type="term" value="F:siderophore uptake transmembrane transporter activity"/>
    <property type="evidence" value="ECO:0007669"/>
    <property type="project" value="TreeGrafter"/>
</dbReference>
<dbReference type="GO" id="GO:0044718">
    <property type="term" value="P:siderophore transmembrane transport"/>
    <property type="evidence" value="ECO:0007669"/>
    <property type="project" value="TreeGrafter"/>
</dbReference>
<dbReference type="InterPro" id="IPR039426">
    <property type="entry name" value="TonB-dep_rcpt-like"/>
</dbReference>
<dbReference type="NCBIfam" id="TIGR04057">
    <property type="entry name" value="SusC_RagA_signa"/>
    <property type="match status" value="1"/>
</dbReference>
<evidence type="ECO:0000313" key="12">
    <source>
        <dbReference type="Proteomes" id="UP000199421"/>
    </source>
</evidence>
<evidence type="ECO:0000256" key="3">
    <source>
        <dbReference type="ARBA" id="ARBA00022452"/>
    </source>
</evidence>
<dbReference type="Gene3D" id="2.60.40.1120">
    <property type="entry name" value="Carboxypeptidase-like, regulatory domain"/>
    <property type="match status" value="1"/>
</dbReference>
<evidence type="ECO:0000256" key="2">
    <source>
        <dbReference type="ARBA" id="ARBA00022448"/>
    </source>
</evidence>